<keyword evidence="4" id="KW-0949">S-adenosyl-L-methionine</keyword>
<dbReference type="KEGG" id="nwl:NWFMUON74_37830"/>
<evidence type="ECO:0000256" key="5">
    <source>
        <dbReference type="ARBA" id="ARBA00023098"/>
    </source>
</evidence>
<dbReference type="Proteomes" id="UP000516173">
    <property type="component" value="Chromosome"/>
</dbReference>
<evidence type="ECO:0000256" key="3">
    <source>
        <dbReference type="ARBA" id="ARBA00022679"/>
    </source>
</evidence>
<sequence length="297" mass="34362">MMVSEISEYQGASSDAVRQHYDIGTEFYRLWLDSSLTYSCALWSDGDDLAHAQQRKLDYLIERADIVGAERVLDIGCGWGSLMRRVADRNWQAHITGLTLSRDQYDYVRRHSTDRIDVRLEHWNTHRPDGAYDVIFCVGALEHFVKFGLSRRDRTAAYREFFTHCSRMLRPGGGLVIQTIGKGNRPLDHEALNDVQFLANEIFPESDPPRLAELAHAAEKLFEIGSVVNDRHDYSATCAEWLRRLRSHRTEAERLVGARITESYERYLEASIRQFDREHLVLYRISLRKLTDLPSEA</sequence>
<protein>
    <recommendedName>
        <fullName evidence="8">Cyclopropane-fatty-acyl-phospholipid synthase</fullName>
    </recommendedName>
</protein>
<accession>A0A7G1KME9</accession>
<dbReference type="EMBL" id="AP023396">
    <property type="protein sequence ID" value="BCK56011.1"/>
    <property type="molecule type" value="Genomic_DNA"/>
</dbReference>
<dbReference type="GO" id="GO:0008168">
    <property type="term" value="F:methyltransferase activity"/>
    <property type="evidence" value="ECO:0007669"/>
    <property type="project" value="UniProtKB-KW"/>
</dbReference>
<keyword evidence="2" id="KW-0489">Methyltransferase</keyword>
<evidence type="ECO:0000256" key="1">
    <source>
        <dbReference type="ARBA" id="ARBA00010815"/>
    </source>
</evidence>
<dbReference type="AlphaFoldDB" id="A0A7G1KME9"/>
<keyword evidence="7" id="KW-1185">Reference proteome</keyword>
<dbReference type="InterPro" id="IPR050723">
    <property type="entry name" value="CFA/CMAS"/>
</dbReference>
<evidence type="ECO:0000256" key="2">
    <source>
        <dbReference type="ARBA" id="ARBA00022603"/>
    </source>
</evidence>
<proteinExistence type="inferred from homology"/>
<organism evidence="6 7">
    <name type="scientific">Nocardia wallacei</name>
    <dbReference type="NCBI Taxonomy" id="480035"/>
    <lineage>
        <taxon>Bacteria</taxon>
        <taxon>Bacillati</taxon>
        <taxon>Actinomycetota</taxon>
        <taxon>Actinomycetes</taxon>
        <taxon>Mycobacteriales</taxon>
        <taxon>Nocardiaceae</taxon>
        <taxon>Nocardia</taxon>
    </lineage>
</organism>
<reference evidence="6 7" key="1">
    <citation type="submission" date="2020-08" db="EMBL/GenBank/DDBJ databases">
        <title>Genome Sequencing of Nocardia wallacei strain FMUON74 and assembly.</title>
        <authorList>
            <person name="Toyokawa M."/>
            <person name="Uesaka K."/>
        </authorList>
    </citation>
    <scope>NUCLEOTIDE SEQUENCE [LARGE SCALE GENOMIC DNA]</scope>
    <source>
        <strain evidence="6 7">FMUON74</strain>
    </source>
</reference>
<dbReference type="CDD" id="cd02440">
    <property type="entry name" value="AdoMet_MTases"/>
    <property type="match status" value="1"/>
</dbReference>
<dbReference type="GO" id="GO:0008610">
    <property type="term" value="P:lipid biosynthetic process"/>
    <property type="evidence" value="ECO:0007669"/>
    <property type="project" value="InterPro"/>
</dbReference>
<keyword evidence="5" id="KW-0443">Lipid metabolism</keyword>
<evidence type="ECO:0000313" key="6">
    <source>
        <dbReference type="EMBL" id="BCK56011.1"/>
    </source>
</evidence>
<keyword evidence="3" id="KW-0808">Transferase</keyword>
<evidence type="ECO:0000256" key="4">
    <source>
        <dbReference type="ARBA" id="ARBA00022691"/>
    </source>
</evidence>
<dbReference type="InterPro" id="IPR029063">
    <property type="entry name" value="SAM-dependent_MTases_sf"/>
</dbReference>
<evidence type="ECO:0008006" key="8">
    <source>
        <dbReference type="Google" id="ProtNLM"/>
    </source>
</evidence>
<dbReference type="Pfam" id="PF02353">
    <property type="entry name" value="CMAS"/>
    <property type="match status" value="1"/>
</dbReference>
<dbReference type="SUPFAM" id="SSF53335">
    <property type="entry name" value="S-adenosyl-L-methionine-dependent methyltransferases"/>
    <property type="match status" value="1"/>
</dbReference>
<dbReference type="PIRSF" id="PIRSF003085">
    <property type="entry name" value="CMAS"/>
    <property type="match status" value="1"/>
</dbReference>
<dbReference type="Gene3D" id="3.40.50.150">
    <property type="entry name" value="Vaccinia Virus protein VP39"/>
    <property type="match status" value="1"/>
</dbReference>
<gene>
    <name evidence="6" type="ORF">NWFMUON74_37830</name>
</gene>
<name>A0A7G1KME9_9NOCA</name>
<comment type="similarity">
    <text evidence="1">Belongs to the CFA/CMAS family.</text>
</comment>
<dbReference type="PANTHER" id="PTHR43667">
    <property type="entry name" value="CYCLOPROPANE-FATTY-ACYL-PHOSPHOLIPID SYNTHASE"/>
    <property type="match status" value="1"/>
</dbReference>
<evidence type="ECO:0000313" key="7">
    <source>
        <dbReference type="Proteomes" id="UP000516173"/>
    </source>
</evidence>
<dbReference type="GO" id="GO:0032259">
    <property type="term" value="P:methylation"/>
    <property type="evidence" value="ECO:0007669"/>
    <property type="project" value="UniProtKB-KW"/>
</dbReference>
<dbReference type="PANTHER" id="PTHR43667:SF1">
    <property type="entry name" value="CYCLOPROPANE-FATTY-ACYL-PHOSPHOLIPID SYNTHASE"/>
    <property type="match status" value="1"/>
</dbReference>
<dbReference type="InterPro" id="IPR003333">
    <property type="entry name" value="CMAS"/>
</dbReference>